<protein>
    <recommendedName>
        <fullName evidence="3">Beta-lactamase-related domain-containing protein</fullName>
    </recommendedName>
</protein>
<dbReference type="PANTHER" id="PTHR43283">
    <property type="entry name" value="BETA-LACTAMASE-RELATED"/>
    <property type="match status" value="1"/>
</dbReference>
<dbReference type="GO" id="GO:0016787">
    <property type="term" value="F:hydrolase activity"/>
    <property type="evidence" value="ECO:0007669"/>
    <property type="project" value="UniProtKB-KW"/>
</dbReference>
<dbReference type="InterPro" id="IPR050789">
    <property type="entry name" value="Diverse_Enzym_Activities"/>
</dbReference>
<feature type="non-terminal residue" evidence="4">
    <location>
        <position position="1"/>
    </location>
</feature>
<dbReference type="HOGENOM" id="CLU_020027_11_1_1"/>
<dbReference type="EMBL" id="KN832878">
    <property type="protein sequence ID" value="KIM99555.1"/>
    <property type="molecule type" value="Genomic_DNA"/>
</dbReference>
<dbReference type="Gene3D" id="3.40.710.10">
    <property type="entry name" value="DD-peptidase/beta-lactamase superfamily"/>
    <property type="match status" value="1"/>
</dbReference>
<dbReference type="Proteomes" id="UP000054321">
    <property type="component" value="Unassembled WGS sequence"/>
</dbReference>
<comment type="similarity">
    <text evidence="1">Belongs to the class-A beta-lactamase family.</text>
</comment>
<sequence length="374" mass="41582">VTGSFEYLKPFGNISLAKDASPVSTSSTMCLASATKLVTCVAAMQCVERGIIKLDEDVSAWLPEWKEAQILKGFDTSNEQKPILEKAQRPIFLKHLLSQTSGITGLENEEVMKYYSAIGHFVVSPYIISPHSDMHQLVEPLVFEPGSDWGYGQGVDWSGQLVERLTDLTLEQYCAENIFKPLGMKDTTFRLLNHPHIADNLIKMSSRKKDGTLESADTIYPLDPKTDMGGSNLYTSAPDYLELLKSLLRNDGRVLRPETVNEMFDYRLPDSLAFTKFKTENAKDYLGGLATEGMTVDHCLVGLVNNEDSKGGRKAGSVTWAGATRCFWWIDRKAGICGFYGSQLLGIHDQQISKAMFETFERAVYEDCGKLSAP</sequence>
<name>A0A0C3GU22_OIDMZ</name>
<feature type="domain" description="Beta-lactamase-related" evidence="3">
    <location>
        <begin position="19"/>
        <end position="342"/>
    </location>
</feature>
<proteinExistence type="inferred from homology"/>
<dbReference type="InParanoid" id="A0A0C3GU22"/>
<evidence type="ECO:0000256" key="2">
    <source>
        <dbReference type="ARBA" id="ARBA00022801"/>
    </source>
</evidence>
<organism evidence="4 5">
    <name type="scientific">Oidiodendron maius (strain Zn)</name>
    <dbReference type="NCBI Taxonomy" id="913774"/>
    <lineage>
        <taxon>Eukaryota</taxon>
        <taxon>Fungi</taxon>
        <taxon>Dikarya</taxon>
        <taxon>Ascomycota</taxon>
        <taxon>Pezizomycotina</taxon>
        <taxon>Leotiomycetes</taxon>
        <taxon>Leotiomycetes incertae sedis</taxon>
        <taxon>Myxotrichaceae</taxon>
        <taxon>Oidiodendron</taxon>
    </lineage>
</organism>
<dbReference type="PANTHER" id="PTHR43283:SF17">
    <property type="entry name" value="(LOVD), PUTATIVE (AFU_ORTHOLOGUE AFUA_5G00920)-RELATED"/>
    <property type="match status" value="1"/>
</dbReference>
<dbReference type="SUPFAM" id="SSF56601">
    <property type="entry name" value="beta-lactamase/transpeptidase-like"/>
    <property type="match status" value="1"/>
</dbReference>
<keyword evidence="5" id="KW-1185">Reference proteome</keyword>
<reference evidence="4 5" key="1">
    <citation type="submission" date="2014-04" db="EMBL/GenBank/DDBJ databases">
        <authorList>
            <consortium name="DOE Joint Genome Institute"/>
            <person name="Kuo A."/>
            <person name="Martino E."/>
            <person name="Perotto S."/>
            <person name="Kohler A."/>
            <person name="Nagy L.G."/>
            <person name="Floudas D."/>
            <person name="Copeland A."/>
            <person name="Barry K.W."/>
            <person name="Cichocki N."/>
            <person name="Veneault-Fourrey C."/>
            <person name="LaButti K."/>
            <person name="Lindquist E.A."/>
            <person name="Lipzen A."/>
            <person name="Lundell T."/>
            <person name="Morin E."/>
            <person name="Murat C."/>
            <person name="Sun H."/>
            <person name="Tunlid A."/>
            <person name="Henrissat B."/>
            <person name="Grigoriev I.V."/>
            <person name="Hibbett D.S."/>
            <person name="Martin F."/>
            <person name="Nordberg H.P."/>
            <person name="Cantor M.N."/>
            <person name="Hua S.X."/>
        </authorList>
    </citation>
    <scope>NUCLEOTIDE SEQUENCE [LARGE SCALE GENOMIC DNA]</scope>
    <source>
        <strain evidence="4 5">Zn</strain>
    </source>
</reference>
<evidence type="ECO:0000256" key="1">
    <source>
        <dbReference type="ARBA" id="ARBA00009009"/>
    </source>
</evidence>
<dbReference type="AlphaFoldDB" id="A0A0C3GU22"/>
<accession>A0A0C3GU22</accession>
<evidence type="ECO:0000313" key="5">
    <source>
        <dbReference type="Proteomes" id="UP000054321"/>
    </source>
</evidence>
<dbReference type="InterPro" id="IPR012338">
    <property type="entry name" value="Beta-lactam/transpept-like"/>
</dbReference>
<dbReference type="InterPro" id="IPR001466">
    <property type="entry name" value="Beta-lactam-related"/>
</dbReference>
<keyword evidence="2" id="KW-0378">Hydrolase</keyword>
<gene>
    <name evidence="4" type="ORF">OIDMADRAFT_125619</name>
</gene>
<dbReference type="OrthoDB" id="428260at2759"/>
<evidence type="ECO:0000313" key="4">
    <source>
        <dbReference type="EMBL" id="KIM99555.1"/>
    </source>
</evidence>
<evidence type="ECO:0000259" key="3">
    <source>
        <dbReference type="Pfam" id="PF00144"/>
    </source>
</evidence>
<dbReference type="Pfam" id="PF00144">
    <property type="entry name" value="Beta-lactamase"/>
    <property type="match status" value="1"/>
</dbReference>
<reference evidence="5" key="2">
    <citation type="submission" date="2015-01" db="EMBL/GenBank/DDBJ databases">
        <title>Evolutionary Origins and Diversification of the Mycorrhizal Mutualists.</title>
        <authorList>
            <consortium name="DOE Joint Genome Institute"/>
            <consortium name="Mycorrhizal Genomics Consortium"/>
            <person name="Kohler A."/>
            <person name="Kuo A."/>
            <person name="Nagy L.G."/>
            <person name="Floudas D."/>
            <person name="Copeland A."/>
            <person name="Barry K.W."/>
            <person name="Cichocki N."/>
            <person name="Veneault-Fourrey C."/>
            <person name="LaButti K."/>
            <person name="Lindquist E.A."/>
            <person name="Lipzen A."/>
            <person name="Lundell T."/>
            <person name="Morin E."/>
            <person name="Murat C."/>
            <person name="Riley R."/>
            <person name="Ohm R."/>
            <person name="Sun H."/>
            <person name="Tunlid A."/>
            <person name="Henrissat B."/>
            <person name="Grigoriev I.V."/>
            <person name="Hibbett D.S."/>
            <person name="Martin F."/>
        </authorList>
    </citation>
    <scope>NUCLEOTIDE SEQUENCE [LARGE SCALE GENOMIC DNA]</scope>
    <source>
        <strain evidence="5">Zn</strain>
    </source>
</reference>